<protein>
    <submittedName>
        <fullName evidence="6">Uncharacterized protein</fullName>
    </submittedName>
</protein>
<dbReference type="InterPro" id="IPR015943">
    <property type="entry name" value="WD40/YVTN_repeat-like_dom_sf"/>
</dbReference>
<keyword evidence="3" id="KW-0677">Repeat</keyword>
<evidence type="ECO:0000313" key="6">
    <source>
        <dbReference type="EMBL" id="WFD25144.1"/>
    </source>
</evidence>
<keyword evidence="7" id="KW-1185">Reference proteome</keyword>
<dbReference type="InterPro" id="IPR021772">
    <property type="entry name" value="WDR48/Bun107"/>
</dbReference>
<evidence type="ECO:0000313" key="7">
    <source>
        <dbReference type="Proteomes" id="UP001213623"/>
    </source>
</evidence>
<dbReference type="Proteomes" id="UP001213623">
    <property type="component" value="Chromosome 1"/>
</dbReference>
<dbReference type="PROSITE" id="PS50294">
    <property type="entry name" value="WD_REPEATS_REGION"/>
    <property type="match status" value="2"/>
</dbReference>
<evidence type="ECO:0000256" key="1">
    <source>
        <dbReference type="ARBA" id="ARBA00006917"/>
    </source>
</evidence>
<dbReference type="SUPFAM" id="SSF50978">
    <property type="entry name" value="WD40 repeat-like"/>
    <property type="match status" value="1"/>
</dbReference>
<dbReference type="EMBL" id="CP119892">
    <property type="protein sequence ID" value="WFD25144.1"/>
    <property type="molecule type" value="Genomic_DNA"/>
</dbReference>
<dbReference type="PROSITE" id="PS50082">
    <property type="entry name" value="WD_REPEATS_2"/>
    <property type="match status" value="2"/>
</dbReference>
<dbReference type="InterPro" id="IPR036322">
    <property type="entry name" value="WD40_repeat_dom_sf"/>
</dbReference>
<dbReference type="PANTHER" id="PTHR19862">
    <property type="entry name" value="WD REPEAT-CONTAINING PROTEIN 48"/>
    <property type="match status" value="1"/>
</dbReference>
<dbReference type="PROSITE" id="PS00678">
    <property type="entry name" value="WD_REPEATS_1"/>
    <property type="match status" value="1"/>
</dbReference>
<dbReference type="PANTHER" id="PTHR19862:SF14">
    <property type="entry name" value="WD REPEAT-CONTAINING PROTEIN 48"/>
    <property type="match status" value="1"/>
</dbReference>
<evidence type="ECO:0000256" key="5">
    <source>
        <dbReference type="SAM" id="MobiDB-lite"/>
    </source>
</evidence>
<gene>
    <name evidence="6" type="ORF">MNAN1_000107</name>
</gene>
<dbReference type="InterPro" id="IPR019775">
    <property type="entry name" value="WD40_repeat_CS"/>
</dbReference>
<feature type="repeat" description="WD" evidence="4">
    <location>
        <begin position="140"/>
        <end position="181"/>
    </location>
</feature>
<dbReference type="InterPro" id="IPR020472">
    <property type="entry name" value="WD40_PAC1"/>
</dbReference>
<reference evidence="6" key="1">
    <citation type="submission" date="2023-03" db="EMBL/GenBank/DDBJ databases">
        <title>Mating type loci evolution in Malassezia.</title>
        <authorList>
            <person name="Coelho M.A."/>
        </authorList>
    </citation>
    <scope>NUCLEOTIDE SEQUENCE</scope>
    <source>
        <strain evidence="6">CBS 9557</strain>
    </source>
</reference>
<sequence length="899" mass="98542">MRSLPILELPPPKPNFSNQVAHGLSTPRVKRSQKPIVEANETVVGNVKEQHMRPISAMKISEAGESPLLFTAGMDGLVCQWDIGSQDLNSIPALLHSARPHRNWIWDMAMCRGQETVVTCSSDCTVKAWNAGTDGSCYELGAHGDFVKSLASAPAAEWVASGSLDHTVCLWDLKEGRPEPMWRATAPASIYSTACNYTGSVTVTGGVDRTIHGWDPRVRDPTFELFGHTDNVRTMCMSPDGRYLLSGSSDATVRLWSVGEQRCLHTFMHHTSSVWSLHSRDPQLTTFYSGDRDGFLCKMNWDHTTDLSQGQCVVLAQEGHNETGPLPSVLSIAVDQQHQTVWTSNLATSAFHCWKDVPLGFSQETGLPNTSDVPLQSRVNLEPLRLPDLFASTGSPSAHPLASPIIATDDAPQQEQCNTVEEATPLSTTPLLEVPGSCGIVRACMLNDRMHALTIDSSGMVALWHIPKARCLGTFDPDSLQAMARAQNQGDDWLPQSKPSDTLEMVQAVIEGDGITQSWCSLDTSTGQLIVCIDENRAWAAEVYADEFNMDVVSGEEQPWTEDRVVLGICVLRNLFRGLLLAEATLHPPENNDGVPQLVRWLTMLQVAPEDLLHVPLSQLPNAPPCDSMEQSIHSILAYMTGTSHAKTKANVSVPSHVTDSPLETALLHLLYKVQAYFSAPAGTTSVSPSETGGSFLSGLRRSNQKQMSRSDMLCKLNEANLEQEMKVLQSILQGPRRSAPPSPGTPGIFFTDDIVIELLQDISHSGESKVAYRGCVESISRDTPLLELLAPSWLLKVLFIRQNPNKELPRIRVHLEKWAPAQVNGMASMKHALEAPPLSTKYSSVTTPRLLRVARIAEYVYQSLLASGEQPPAHQSSSSVDAPIDIMFRNITLPPRMF</sequence>
<feature type="region of interest" description="Disordered" evidence="5">
    <location>
        <begin position="682"/>
        <end position="708"/>
    </location>
</feature>
<keyword evidence="2 4" id="KW-0853">WD repeat</keyword>
<proteinExistence type="inferred from homology"/>
<dbReference type="GO" id="GO:0043130">
    <property type="term" value="F:ubiquitin binding"/>
    <property type="evidence" value="ECO:0007669"/>
    <property type="project" value="TreeGrafter"/>
</dbReference>
<dbReference type="GO" id="GO:0000724">
    <property type="term" value="P:double-strand break repair via homologous recombination"/>
    <property type="evidence" value="ECO:0007669"/>
    <property type="project" value="TreeGrafter"/>
</dbReference>
<evidence type="ECO:0000256" key="2">
    <source>
        <dbReference type="ARBA" id="ARBA00022574"/>
    </source>
</evidence>
<dbReference type="Gene3D" id="2.130.10.10">
    <property type="entry name" value="YVTN repeat-like/Quinoprotein amine dehydrogenase"/>
    <property type="match status" value="2"/>
</dbReference>
<dbReference type="InterPro" id="IPR001680">
    <property type="entry name" value="WD40_rpt"/>
</dbReference>
<dbReference type="CDD" id="cd00200">
    <property type="entry name" value="WD40"/>
    <property type="match status" value="1"/>
</dbReference>
<name>A0AAF0EGN1_9BASI</name>
<comment type="similarity">
    <text evidence="1">Belongs to the WD repeat WDR48 family.</text>
</comment>
<dbReference type="SMART" id="SM00320">
    <property type="entry name" value="WD40"/>
    <property type="match status" value="7"/>
</dbReference>
<dbReference type="InterPro" id="IPR051246">
    <property type="entry name" value="WDR48"/>
</dbReference>
<evidence type="ECO:0000256" key="4">
    <source>
        <dbReference type="PROSITE-ProRule" id="PRU00221"/>
    </source>
</evidence>
<organism evidence="6 7">
    <name type="scientific">Malassezia nana</name>
    <dbReference type="NCBI Taxonomy" id="180528"/>
    <lineage>
        <taxon>Eukaryota</taxon>
        <taxon>Fungi</taxon>
        <taxon>Dikarya</taxon>
        <taxon>Basidiomycota</taxon>
        <taxon>Ustilaginomycotina</taxon>
        <taxon>Malasseziomycetes</taxon>
        <taxon>Malasseziales</taxon>
        <taxon>Malasseziaceae</taxon>
        <taxon>Malassezia</taxon>
    </lineage>
</organism>
<dbReference type="PRINTS" id="PR00320">
    <property type="entry name" value="GPROTEINBRPT"/>
</dbReference>
<feature type="repeat" description="WD" evidence="4">
    <location>
        <begin position="225"/>
        <end position="266"/>
    </location>
</feature>
<dbReference type="AlphaFoldDB" id="A0AAF0EGN1"/>
<accession>A0AAF0EGN1</accession>
<dbReference type="Pfam" id="PF11816">
    <property type="entry name" value="DUF3337"/>
    <property type="match status" value="1"/>
</dbReference>
<evidence type="ECO:0000256" key="3">
    <source>
        <dbReference type="ARBA" id="ARBA00022737"/>
    </source>
</evidence>
<dbReference type="Pfam" id="PF00400">
    <property type="entry name" value="WD40"/>
    <property type="match status" value="4"/>
</dbReference>